<comment type="caution">
    <text evidence="3">The sequence shown here is derived from an EMBL/GenBank/DDBJ whole genome shotgun (WGS) entry which is preliminary data.</text>
</comment>
<evidence type="ECO:0000256" key="1">
    <source>
        <dbReference type="SAM" id="Coils"/>
    </source>
</evidence>
<protein>
    <submittedName>
        <fullName evidence="3">Uncharacterized protein</fullName>
    </submittedName>
</protein>
<evidence type="ECO:0000313" key="4">
    <source>
        <dbReference type="Proteomes" id="UP001311915"/>
    </source>
</evidence>
<feature type="region of interest" description="Disordered" evidence="2">
    <location>
        <begin position="1"/>
        <end position="27"/>
    </location>
</feature>
<keyword evidence="1" id="KW-0175">Coiled coil</keyword>
<gene>
    <name evidence="3" type="ORF">R3W88_033103</name>
</gene>
<reference evidence="3 4" key="1">
    <citation type="submission" date="2023-10" db="EMBL/GenBank/DDBJ databases">
        <title>Genome-Wide Identification Analysis in wild type Solanum Pinnatisectum Reveals Some Genes Defensing Phytophthora Infestans.</title>
        <authorList>
            <person name="Sun C."/>
        </authorList>
    </citation>
    <scope>NUCLEOTIDE SEQUENCE [LARGE SCALE GENOMIC DNA]</scope>
    <source>
        <strain evidence="3">LQN</strain>
        <tissue evidence="3">Leaf</tissue>
    </source>
</reference>
<keyword evidence="4" id="KW-1185">Reference proteome</keyword>
<dbReference type="Proteomes" id="UP001311915">
    <property type="component" value="Unassembled WGS sequence"/>
</dbReference>
<proteinExistence type="predicted"/>
<dbReference type="AlphaFoldDB" id="A0AAV9K3W0"/>
<dbReference type="EMBL" id="JAWPEI010000019">
    <property type="protein sequence ID" value="KAK4707329.1"/>
    <property type="molecule type" value="Genomic_DNA"/>
</dbReference>
<name>A0AAV9K3W0_9SOLN</name>
<accession>A0AAV9K3W0</accession>
<feature type="coiled-coil region" evidence="1">
    <location>
        <begin position="153"/>
        <end position="187"/>
    </location>
</feature>
<evidence type="ECO:0000313" key="3">
    <source>
        <dbReference type="EMBL" id="KAK4707329.1"/>
    </source>
</evidence>
<organism evidence="3 4">
    <name type="scientific">Solanum pinnatisectum</name>
    <name type="common">tansyleaf nightshade</name>
    <dbReference type="NCBI Taxonomy" id="50273"/>
    <lineage>
        <taxon>Eukaryota</taxon>
        <taxon>Viridiplantae</taxon>
        <taxon>Streptophyta</taxon>
        <taxon>Embryophyta</taxon>
        <taxon>Tracheophyta</taxon>
        <taxon>Spermatophyta</taxon>
        <taxon>Magnoliopsida</taxon>
        <taxon>eudicotyledons</taxon>
        <taxon>Gunneridae</taxon>
        <taxon>Pentapetalae</taxon>
        <taxon>asterids</taxon>
        <taxon>lamiids</taxon>
        <taxon>Solanales</taxon>
        <taxon>Solanaceae</taxon>
        <taxon>Solanoideae</taxon>
        <taxon>Solaneae</taxon>
        <taxon>Solanum</taxon>
    </lineage>
</organism>
<evidence type="ECO:0000256" key="2">
    <source>
        <dbReference type="SAM" id="MobiDB-lite"/>
    </source>
</evidence>
<sequence>MCNSSSPSRLPLSQEIENPSSFNFSIPPPEGYPSTLVCAVGETEKSITPHAEVLVKEKKKEGKGKMVESSNKGDKRRYATRGTVQKLIGDAMVANEAQNATTLLECECTERKVKAKSHVSDLLEQQESIRRELNDLITISQGPGTSVADKEEVKRLRAENAQLLKTNATLNEEVQALNKQIIQAHVDTNNRMNLLLQSFSPHPPLS</sequence>